<protein>
    <submittedName>
        <fullName evidence="1">Uncharacterized protein</fullName>
    </submittedName>
</protein>
<organism evidence="1 2">
    <name type="scientific">Vicia faba</name>
    <name type="common">Broad bean</name>
    <name type="synonym">Faba vulgaris</name>
    <dbReference type="NCBI Taxonomy" id="3906"/>
    <lineage>
        <taxon>Eukaryota</taxon>
        <taxon>Viridiplantae</taxon>
        <taxon>Streptophyta</taxon>
        <taxon>Embryophyta</taxon>
        <taxon>Tracheophyta</taxon>
        <taxon>Spermatophyta</taxon>
        <taxon>Magnoliopsida</taxon>
        <taxon>eudicotyledons</taxon>
        <taxon>Gunneridae</taxon>
        <taxon>Pentapetalae</taxon>
        <taxon>rosids</taxon>
        <taxon>fabids</taxon>
        <taxon>Fabales</taxon>
        <taxon>Fabaceae</taxon>
        <taxon>Papilionoideae</taxon>
        <taxon>50 kb inversion clade</taxon>
        <taxon>NPAAA clade</taxon>
        <taxon>Hologalegina</taxon>
        <taxon>IRL clade</taxon>
        <taxon>Fabeae</taxon>
        <taxon>Vicia</taxon>
    </lineage>
</organism>
<dbReference type="EMBL" id="OX451736">
    <property type="protein sequence ID" value="CAI8587137.1"/>
    <property type="molecule type" value="Genomic_DNA"/>
</dbReference>
<reference evidence="1 2" key="1">
    <citation type="submission" date="2023-01" db="EMBL/GenBank/DDBJ databases">
        <authorList>
            <person name="Kreplak J."/>
        </authorList>
    </citation>
    <scope>NUCLEOTIDE SEQUENCE [LARGE SCALE GENOMIC DNA]</scope>
</reference>
<proteinExistence type="predicted"/>
<accession>A0AAV0YNW3</accession>
<dbReference type="AlphaFoldDB" id="A0AAV0YNW3"/>
<dbReference type="Proteomes" id="UP001157006">
    <property type="component" value="Chromosome 1L"/>
</dbReference>
<sequence length="132" mass="14744">MGNIIGQGVLNWILMGYYSKLGAGPIASSHVLRRPVLTLFQLNTVAPPSSFNLLTYVSNCDSRIRSTIHLFAANLTSPLIITLLKHSNRSSPENISRDEVMCIEGVGQKMEMLRYIVHLRRYFSVAQIHSEG</sequence>
<keyword evidence="2" id="KW-1185">Reference proteome</keyword>
<evidence type="ECO:0000313" key="1">
    <source>
        <dbReference type="EMBL" id="CAI8587137.1"/>
    </source>
</evidence>
<name>A0AAV0YNW3_VICFA</name>
<gene>
    <name evidence="1" type="ORF">VFH_I285640</name>
</gene>
<evidence type="ECO:0000313" key="2">
    <source>
        <dbReference type="Proteomes" id="UP001157006"/>
    </source>
</evidence>